<dbReference type="GO" id="GO:0016616">
    <property type="term" value="F:oxidoreductase activity, acting on the CH-OH group of donors, NAD or NADP as acceptor"/>
    <property type="evidence" value="ECO:0007669"/>
    <property type="project" value="UniProtKB-ARBA"/>
</dbReference>
<evidence type="ECO:0000313" key="10">
    <source>
        <dbReference type="Proteomes" id="UP000544222"/>
    </source>
</evidence>
<evidence type="ECO:0000256" key="4">
    <source>
        <dbReference type="PIRSR" id="PIRSR000097-1"/>
    </source>
</evidence>
<evidence type="ECO:0000256" key="2">
    <source>
        <dbReference type="ARBA" id="ARBA00023002"/>
    </source>
</evidence>
<dbReference type="PIRSF" id="PIRSF000097">
    <property type="entry name" value="AKR"/>
    <property type="match status" value="1"/>
</dbReference>
<dbReference type="Pfam" id="PF00248">
    <property type="entry name" value="Aldo_ket_red"/>
    <property type="match status" value="1"/>
</dbReference>
<dbReference type="InterPro" id="IPR018170">
    <property type="entry name" value="Aldo/ket_reductase_CS"/>
</dbReference>
<dbReference type="PRINTS" id="PR00069">
    <property type="entry name" value="ALDKETRDTASE"/>
</dbReference>
<protein>
    <submittedName>
        <fullName evidence="9">Diketogulonate reductase-like aldo/keto reductase</fullName>
    </submittedName>
</protein>
<dbReference type="InterPro" id="IPR020471">
    <property type="entry name" value="AKR"/>
</dbReference>
<evidence type="ECO:0000256" key="3">
    <source>
        <dbReference type="ARBA" id="ARBA00049445"/>
    </source>
</evidence>
<dbReference type="InterPro" id="IPR036812">
    <property type="entry name" value="NAD(P)_OxRdtase_dom_sf"/>
</dbReference>
<dbReference type="SUPFAM" id="SSF51430">
    <property type="entry name" value="NAD(P)-linked oxidoreductase"/>
    <property type="match status" value="1"/>
</dbReference>
<comment type="similarity">
    <text evidence="1">Belongs to the aldo/keto reductase family.</text>
</comment>
<dbReference type="PROSITE" id="PS00798">
    <property type="entry name" value="ALDOKETO_REDUCTASE_1"/>
    <property type="match status" value="1"/>
</dbReference>
<evidence type="ECO:0000313" key="9">
    <source>
        <dbReference type="EMBL" id="MBB3188260.1"/>
    </source>
</evidence>
<dbReference type="RefSeq" id="WP_221202209.1">
    <property type="nucleotide sequence ID" value="NZ_JACHYB010000002.1"/>
</dbReference>
<sequence>MQINQLNPEAIDPNKVPKKILNNGTMMPVIGLGTFGSDHYDNEAIAKAVRDAIQMGYRHIDCASVYGNEKEIGVALAEVISEGIVNREDLWITSKVWNDMHDHVIESCQKSLADLQLNYLDLYLVHWPFPNSHAKGVSVESRDKNARPYIHEDYMKTWRDMEKLVGMGLVKSIGTSNMTIPKMELLLRDCEIKPACNEMELHPHFQQPELFQYLLEHTIQPIGFSPIGSPNRPERDKTPEDTTPIEDPVIVEIARNHNIHPAVVCIKWAAQNGQIPIPFSVKHEKLQGNLRSVTEDPLTDAEMEAIKNVDKRCRLIKGQVFTWKGATWEDLWDENGVIKAY</sequence>
<evidence type="ECO:0000256" key="5">
    <source>
        <dbReference type="PIRSR" id="PIRSR000097-2"/>
    </source>
</evidence>
<name>A0A7W5DSH4_9PORP</name>
<feature type="binding site" evidence="5">
    <location>
        <position position="126"/>
    </location>
    <ligand>
        <name>substrate</name>
    </ligand>
</feature>
<keyword evidence="2" id="KW-0560">Oxidoreductase</keyword>
<feature type="site" description="Lowers pKa of active site Tyr" evidence="6">
    <location>
        <position position="95"/>
    </location>
</feature>
<reference evidence="9 10" key="1">
    <citation type="submission" date="2020-08" db="EMBL/GenBank/DDBJ databases">
        <title>Genomic Encyclopedia of Type Strains, Phase IV (KMG-IV): sequencing the most valuable type-strain genomes for metagenomic binning, comparative biology and taxonomic classification.</title>
        <authorList>
            <person name="Goeker M."/>
        </authorList>
    </citation>
    <scope>NUCLEOTIDE SEQUENCE [LARGE SCALE GENOMIC DNA]</scope>
    <source>
        <strain evidence="9 10">DSM 27471</strain>
    </source>
</reference>
<proteinExistence type="inferred from homology"/>
<evidence type="ECO:0000256" key="7">
    <source>
        <dbReference type="SAM" id="MobiDB-lite"/>
    </source>
</evidence>
<accession>A0A7W5DSH4</accession>
<feature type="region of interest" description="Disordered" evidence="7">
    <location>
        <begin position="224"/>
        <end position="243"/>
    </location>
</feature>
<dbReference type="Gene3D" id="3.20.20.100">
    <property type="entry name" value="NADP-dependent oxidoreductase domain"/>
    <property type="match status" value="1"/>
</dbReference>
<comment type="caution">
    <text evidence="9">The sequence shown here is derived from an EMBL/GenBank/DDBJ whole genome shotgun (WGS) entry which is preliminary data.</text>
</comment>
<keyword evidence="10" id="KW-1185">Reference proteome</keyword>
<dbReference type="PANTHER" id="PTHR11732">
    <property type="entry name" value="ALDO/KETO REDUCTASE"/>
    <property type="match status" value="1"/>
</dbReference>
<dbReference type="InterPro" id="IPR023210">
    <property type="entry name" value="NADP_OxRdtase_dom"/>
</dbReference>
<evidence type="ECO:0000256" key="6">
    <source>
        <dbReference type="PIRSR" id="PIRSR000097-3"/>
    </source>
</evidence>
<evidence type="ECO:0000256" key="1">
    <source>
        <dbReference type="ARBA" id="ARBA00007905"/>
    </source>
</evidence>
<organism evidence="9 10">
    <name type="scientific">Microbacter margulisiae</name>
    <dbReference type="NCBI Taxonomy" id="1350067"/>
    <lineage>
        <taxon>Bacteria</taxon>
        <taxon>Pseudomonadati</taxon>
        <taxon>Bacteroidota</taxon>
        <taxon>Bacteroidia</taxon>
        <taxon>Bacteroidales</taxon>
        <taxon>Porphyromonadaceae</taxon>
        <taxon>Microbacter</taxon>
    </lineage>
</organism>
<feature type="active site" description="Proton donor" evidence="4">
    <location>
        <position position="66"/>
    </location>
</feature>
<gene>
    <name evidence="9" type="ORF">FHX64_002458</name>
</gene>
<dbReference type="AlphaFoldDB" id="A0A7W5DSH4"/>
<comment type="catalytic activity">
    <reaction evidence="3">
        <text>hydroxyacetone + NADP(+) = methylglyoxal + NADPH + H(+)</text>
        <dbReference type="Rhea" id="RHEA:27986"/>
        <dbReference type="ChEBI" id="CHEBI:15378"/>
        <dbReference type="ChEBI" id="CHEBI:17158"/>
        <dbReference type="ChEBI" id="CHEBI:27957"/>
        <dbReference type="ChEBI" id="CHEBI:57783"/>
        <dbReference type="ChEBI" id="CHEBI:58349"/>
    </reaction>
</comment>
<dbReference type="FunFam" id="3.20.20.100:FF:000002">
    <property type="entry name" value="2,5-diketo-D-gluconic acid reductase A"/>
    <property type="match status" value="1"/>
</dbReference>
<dbReference type="Proteomes" id="UP000544222">
    <property type="component" value="Unassembled WGS sequence"/>
</dbReference>
<dbReference type="EMBL" id="JACHYB010000002">
    <property type="protein sequence ID" value="MBB3188260.1"/>
    <property type="molecule type" value="Genomic_DNA"/>
</dbReference>
<evidence type="ECO:0000259" key="8">
    <source>
        <dbReference type="Pfam" id="PF00248"/>
    </source>
</evidence>
<feature type="domain" description="NADP-dependent oxidoreductase" evidence="8">
    <location>
        <begin position="30"/>
        <end position="310"/>
    </location>
</feature>